<keyword evidence="4" id="KW-1185">Reference proteome</keyword>
<comment type="caution">
    <text evidence="3">The sequence shown here is derived from an EMBL/GenBank/DDBJ whole genome shotgun (WGS) entry which is preliminary data.</text>
</comment>
<feature type="compositionally biased region" description="Polar residues" evidence="2">
    <location>
        <begin position="140"/>
        <end position="169"/>
    </location>
</feature>
<evidence type="ECO:0000256" key="2">
    <source>
        <dbReference type="SAM" id="MobiDB-lite"/>
    </source>
</evidence>
<keyword evidence="1" id="KW-0732">Signal</keyword>
<evidence type="ECO:0000313" key="4">
    <source>
        <dbReference type="Proteomes" id="UP001589855"/>
    </source>
</evidence>
<feature type="region of interest" description="Disordered" evidence="2">
    <location>
        <begin position="83"/>
        <end position="190"/>
    </location>
</feature>
<gene>
    <name evidence="3" type="ORF">ACFFGS_10270</name>
</gene>
<proteinExistence type="predicted"/>
<feature type="compositionally biased region" description="Low complexity" evidence="2">
    <location>
        <begin position="171"/>
        <end position="190"/>
    </location>
</feature>
<evidence type="ECO:0000313" key="3">
    <source>
        <dbReference type="EMBL" id="MFC0424505.1"/>
    </source>
</evidence>
<feature type="compositionally biased region" description="Polar residues" evidence="2">
    <location>
        <begin position="85"/>
        <end position="98"/>
    </location>
</feature>
<dbReference type="Proteomes" id="UP001589855">
    <property type="component" value="Unassembled WGS sequence"/>
</dbReference>
<sequence>MTHINTGVAIMRMVVNEKRHYKMYKKGRLWVIAGITVATVGAGKLTAQAAAAAPVDSAAQAGQTDGGSVAQPKQVTLTAPKVVTENKSANTDSSTPVTPATAAPDESATAPNDATVTEPSSAPASPTSAVTPTSSTAPSQADSGAPTQSQSVGSAGATSAPETDQSAAPTNVAPASKPAAAANKVAPAQPVATKASVRAVEADTGDEDVSGQFEDANLLAAVRKGLKLADDQVLTVNVIKEQKSSISVSIKDGDDYLPVKSLKGLQLLGNLNDGVYVNVDLELGSTPEELRAIDLSPLQALKLNGLHLITDYWRYATDDQLKLIAGLDTSAITWCDVYPC</sequence>
<protein>
    <submittedName>
        <fullName evidence="3">KxYKxGKxW signal peptide domain-containing protein</fullName>
    </submittedName>
</protein>
<evidence type="ECO:0000256" key="1">
    <source>
        <dbReference type="ARBA" id="ARBA00022729"/>
    </source>
</evidence>
<dbReference type="Pfam" id="PF19258">
    <property type="entry name" value="KxYKxGKxW_sig"/>
    <property type="match status" value="1"/>
</dbReference>
<accession>A0ABV6K4X2</accession>
<feature type="compositionally biased region" description="Low complexity" evidence="2">
    <location>
        <begin position="114"/>
        <end position="139"/>
    </location>
</feature>
<name>A0ABV6K4X2_9LACO</name>
<dbReference type="EMBL" id="JBHLUK010000072">
    <property type="protein sequence ID" value="MFC0424505.1"/>
    <property type="molecule type" value="Genomic_DNA"/>
</dbReference>
<dbReference type="NCBIfam" id="TIGR03715">
    <property type="entry name" value="KxYKxGKxW"/>
    <property type="match status" value="1"/>
</dbReference>
<reference evidence="3 4" key="1">
    <citation type="submission" date="2024-09" db="EMBL/GenBank/DDBJ databases">
        <authorList>
            <person name="Sun Q."/>
            <person name="Mori K."/>
        </authorList>
    </citation>
    <scope>NUCLEOTIDE SEQUENCE [LARGE SCALE GENOMIC DNA]</scope>
    <source>
        <strain evidence="3 4">TBRC 4575</strain>
    </source>
</reference>
<dbReference type="InterPro" id="IPR022263">
    <property type="entry name" value="KxYKxGKxW"/>
</dbReference>
<organism evidence="3 4">
    <name type="scientific">Lactiplantibacillus plajomi</name>
    <dbReference type="NCBI Taxonomy" id="1457217"/>
    <lineage>
        <taxon>Bacteria</taxon>
        <taxon>Bacillati</taxon>
        <taxon>Bacillota</taxon>
        <taxon>Bacilli</taxon>
        <taxon>Lactobacillales</taxon>
        <taxon>Lactobacillaceae</taxon>
        <taxon>Lactiplantibacillus</taxon>
    </lineage>
</organism>